<evidence type="ECO:0000256" key="1">
    <source>
        <dbReference type="SAM" id="MobiDB-lite"/>
    </source>
</evidence>
<comment type="caution">
    <text evidence="2">The sequence shown here is derived from an EMBL/GenBank/DDBJ whole genome shotgun (WGS) entry which is preliminary data.</text>
</comment>
<sequence>MQGVRLKSVLNLNFKDDEKLKVSPIGEVVGLDGRGFEIDGEVLLKSIAKNSLHIPLDENHSFGEALGWFDKDSFELREDGVYARLELTSKGKELVENRSYRYLSPVYDISGKSVTALDSVGLVNRPNLLNNTLNHKGEDVEKELQELKAHNEALQKELSELKAANEAKKQDEQSNDQNLAKQDEQTKELNTKFDSFSERLDKIESTIKAVFGRIDANKSENLKELSSEQKRVANMLGMSEEEYKNTLESK</sequence>
<organism evidence="2 3">
    <name type="scientific">Campylobacter hyointestinalis subsp. hyointestinalis</name>
    <dbReference type="NCBI Taxonomy" id="91352"/>
    <lineage>
        <taxon>Bacteria</taxon>
        <taxon>Pseudomonadati</taxon>
        <taxon>Campylobacterota</taxon>
        <taxon>Epsilonproteobacteria</taxon>
        <taxon>Campylobacterales</taxon>
        <taxon>Campylobacteraceae</taxon>
        <taxon>Campylobacter</taxon>
    </lineage>
</organism>
<evidence type="ECO:0000313" key="3">
    <source>
        <dbReference type="Proteomes" id="UP000052237"/>
    </source>
</evidence>
<gene>
    <name evidence="2" type="ORF">ERS686654_01836</name>
</gene>
<evidence type="ECO:0000313" key="2">
    <source>
        <dbReference type="EMBL" id="CUU88015.1"/>
    </source>
</evidence>
<dbReference type="Proteomes" id="UP000052237">
    <property type="component" value="Unassembled WGS sequence"/>
</dbReference>
<name>A0A0S4SPI2_CAMHY</name>
<feature type="region of interest" description="Disordered" evidence="1">
    <location>
        <begin position="165"/>
        <end position="187"/>
    </location>
</feature>
<reference evidence="2 3" key="1">
    <citation type="submission" date="2015-11" db="EMBL/GenBank/DDBJ databases">
        <authorList>
            <consortium name="Pathogen Informatics"/>
        </authorList>
    </citation>
    <scope>NUCLEOTIDE SEQUENCE [LARGE SCALE GENOMIC DNA]</scope>
    <source>
        <strain evidence="2 3">006A-0059</strain>
    </source>
</reference>
<dbReference type="EMBL" id="FAVB01000005">
    <property type="protein sequence ID" value="CUU88015.1"/>
    <property type="molecule type" value="Genomic_DNA"/>
</dbReference>
<dbReference type="RefSeq" id="WP_059435383.1">
    <property type="nucleotide sequence ID" value="NZ_FAVB01000005.1"/>
</dbReference>
<keyword evidence="3" id="KW-1185">Reference proteome</keyword>
<protein>
    <submittedName>
        <fullName evidence="2">Mu-like prophage I protein</fullName>
    </submittedName>
</protein>
<dbReference type="InterPro" id="IPR012106">
    <property type="entry name" value="Phage_Mu_Gp1"/>
</dbReference>
<proteinExistence type="predicted"/>
<dbReference type="Pfam" id="PF10123">
    <property type="entry name" value="Mu-like_Pro"/>
    <property type="match status" value="1"/>
</dbReference>
<dbReference type="AlphaFoldDB" id="A0A0S4SPI2"/>
<accession>A0A0S4SPI2</accession>